<feature type="transmembrane region" description="Helical" evidence="2">
    <location>
        <begin position="235"/>
        <end position="255"/>
    </location>
</feature>
<gene>
    <name evidence="3" type="ORF">DFQ27_006861</name>
</gene>
<evidence type="ECO:0000256" key="1">
    <source>
        <dbReference type="SAM" id="MobiDB-lite"/>
    </source>
</evidence>
<dbReference type="GO" id="GO:0043565">
    <property type="term" value="F:sequence-specific DNA binding"/>
    <property type="evidence" value="ECO:0007669"/>
    <property type="project" value="TreeGrafter"/>
</dbReference>
<keyword evidence="2" id="KW-1133">Transmembrane helix</keyword>
<feature type="region of interest" description="Disordered" evidence="1">
    <location>
        <begin position="358"/>
        <end position="377"/>
    </location>
</feature>
<dbReference type="GO" id="GO:0005634">
    <property type="term" value="C:nucleus"/>
    <property type="evidence" value="ECO:0007669"/>
    <property type="project" value="TreeGrafter"/>
</dbReference>
<accession>A0A9P6U0G2</accession>
<dbReference type="GO" id="GO:0010468">
    <property type="term" value="P:regulation of gene expression"/>
    <property type="evidence" value="ECO:0007669"/>
    <property type="project" value="TreeGrafter"/>
</dbReference>
<dbReference type="Proteomes" id="UP000807716">
    <property type="component" value="Unassembled WGS sequence"/>
</dbReference>
<keyword evidence="4" id="KW-1185">Reference proteome</keyword>
<organism evidence="3 4">
    <name type="scientific">Actinomortierella ambigua</name>
    <dbReference type="NCBI Taxonomy" id="1343610"/>
    <lineage>
        <taxon>Eukaryota</taxon>
        <taxon>Fungi</taxon>
        <taxon>Fungi incertae sedis</taxon>
        <taxon>Mucoromycota</taxon>
        <taxon>Mortierellomycotina</taxon>
        <taxon>Mortierellomycetes</taxon>
        <taxon>Mortierellales</taxon>
        <taxon>Mortierellaceae</taxon>
        <taxon>Actinomortierella</taxon>
    </lineage>
</organism>
<keyword evidence="2" id="KW-0812">Transmembrane</keyword>
<keyword evidence="2" id="KW-0472">Membrane</keyword>
<dbReference type="OrthoDB" id="2449697at2759"/>
<evidence type="ECO:0000256" key="2">
    <source>
        <dbReference type="SAM" id="Phobius"/>
    </source>
</evidence>
<feature type="compositionally biased region" description="Basic and acidic residues" evidence="1">
    <location>
        <begin position="287"/>
        <end position="297"/>
    </location>
</feature>
<feature type="region of interest" description="Disordered" evidence="1">
    <location>
        <begin position="279"/>
        <end position="351"/>
    </location>
</feature>
<feature type="transmembrane region" description="Helical" evidence="2">
    <location>
        <begin position="129"/>
        <end position="149"/>
    </location>
</feature>
<evidence type="ECO:0000313" key="3">
    <source>
        <dbReference type="EMBL" id="KAG0254400.1"/>
    </source>
</evidence>
<feature type="region of interest" description="Disordered" evidence="1">
    <location>
        <begin position="452"/>
        <end position="476"/>
    </location>
</feature>
<proteinExistence type="predicted"/>
<dbReference type="AlphaFoldDB" id="A0A9P6U0G2"/>
<feature type="transmembrane region" description="Helical" evidence="2">
    <location>
        <begin position="481"/>
        <end position="504"/>
    </location>
</feature>
<sequence length="522" mass="58575">MPFLKLMPMQGRLYALRRQFFLQAAYTLTSAAMMGSSIGLVLYQSQQLQNLNTYHRHSSGTTLHTSDASVPTPSSPPSSASSSATTTLPFLVLTQLQSMWFPLALWCCSLAFASSYLGGPGAGLVPERVSARTGVLVSQGMFAVFWVLLGCMQQVQETLRVAFWSAAAVTRDVALQYAQDPHQSTATTPPPPLSLSSSTLTTALEDQSFSTMSSFSSSSSFLLNDPYEFWQRARVPWWIVWHMAIVLLGLSTGLLTSCSYQLEGELYTAYDDELERMAEEEAEAEYDEKSKEEKHGEQGSSRAMAETKTKHGGAPGDLLIGEEDKDEEEVEGSDRELQRALNNKESSSPPPLLLLHHLQQQQQQQQQPQSSSRPQHSIIIPVTTTTRTMSRTSDHSSSIFHCSLLSRAQRVLLAGLLLTLLIVQVCMFQWMVKTDYQHQRQQRLYYEHAYEHPDHQSQQGQQQQQQQQQQHHHRDWDGEQWLHAPMTFGLFFGVAMLVLGARLYPKRQLGFSSTQTMSPYGV</sequence>
<feature type="compositionally biased region" description="Low complexity" evidence="1">
    <location>
        <begin position="65"/>
        <end position="82"/>
    </location>
</feature>
<dbReference type="EMBL" id="JAAAJB010000519">
    <property type="protein sequence ID" value="KAG0254400.1"/>
    <property type="molecule type" value="Genomic_DNA"/>
</dbReference>
<dbReference type="PANTHER" id="PTHR14312">
    <property type="entry name" value="CREB/ATF BZIP TRANSCRIPTION FACTOR"/>
    <property type="match status" value="1"/>
</dbReference>
<feature type="transmembrane region" description="Helical" evidence="2">
    <location>
        <begin position="411"/>
        <end position="432"/>
    </location>
</feature>
<feature type="compositionally biased region" description="Acidic residues" evidence="1">
    <location>
        <begin position="320"/>
        <end position="331"/>
    </location>
</feature>
<reference evidence="3" key="1">
    <citation type="journal article" date="2020" name="Fungal Divers.">
        <title>Resolving the Mortierellaceae phylogeny through synthesis of multi-gene phylogenetics and phylogenomics.</title>
        <authorList>
            <person name="Vandepol N."/>
            <person name="Liber J."/>
            <person name="Desiro A."/>
            <person name="Na H."/>
            <person name="Kennedy M."/>
            <person name="Barry K."/>
            <person name="Grigoriev I.V."/>
            <person name="Miller A.N."/>
            <person name="O'Donnell K."/>
            <person name="Stajich J.E."/>
            <person name="Bonito G."/>
        </authorList>
    </citation>
    <scope>NUCLEOTIDE SEQUENCE</scope>
    <source>
        <strain evidence="3">BC1065</strain>
    </source>
</reference>
<feature type="compositionally biased region" description="Low complexity" evidence="1">
    <location>
        <begin position="456"/>
        <end position="469"/>
    </location>
</feature>
<comment type="caution">
    <text evidence="3">The sequence shown here is derived from an EMBL/GenBank/DDBJ whole genome shotgun (WGS) entry which is preliminary data.</text>
</comment>
<feature type="region of interest" description="Disordered" evidence="1">
    <location>
        <begin position="57"/>
        <end position="82"/>
    </location>
</feature>
<feature type="transmembrane region" description="Helical" evidence="2">
    <location>
        <begin position="20"/>
        <end position="43"/>
    </location>
</feature>
<feature type="transmembrane region" description="Helical" evidence="2">
    <location>
        <begin position="99"/>
        <end position="117"/>
    </location>
</feature>
<evidence type="ECO:0000313" key="4">
    <source>
        <dbReference type="Proteomes" id="UP000807716"/>
    </source>
</evidence>
<name>A0A9P6U0G2_9FUNG</name>
<protein>
    <submittedName>
        <fullName evidence="3">Uncharacterized protein</fullName>
    </submittedName>
</protein>
<dbReference type="PANTHER" id="PTHR14312:SF1">
    <property type="entry name" value="BASIC-LEUCINE ZIPPER TRANSCRIPTION FACTOR A"/>
    <property type="match status" value="1"/>
</dbReference>